<keyword evidence="2" id="KW-0539">Nucleus</keyword>
<dbReference type="InterPro" id="IPR007582">
    <property type="entry name" value="TFIID_NTD2"/>
</dbReference>
<dbReference type="Pfam" id="PF04494">
    <property type="entry name" value="TFIID_NTD2"/>
    <property type="match status" value="1"/>
</dbReference>
<sequence>MKQNVVHVLALPEVFSKGDITSNDQKIENLRMKRVRHEQIGAIVQHYLKRRQYLAPEQQTRKETKLTQNVDDMAFKNLLKSESSSENMLSLSSPSGEANHSEHQFNRLRKYINDSPEPYRQDIQLILLPVFVQLYLELLFNNHKVQANKFYSRHTKLFDHNVKNKATVEQIYKLSTRADMLSCKEVTDWRDNKYQIKMSEEALDYIRRYIKQEENTMIVQVFNKYVKVEAYANTLGAVFTKKGGGLNPKISVSCDVTRSNKYRQKLGLCMAIKPVRQILDKNRKDTPRR</sequence>
<dbReference type="Proteomes" id="UP000596742">
    <property type="component" value="Unassembled WGS sequence"/>
</dbReference>
<organism evidence="4 5">
    <name type="scientific">Mytilus galloprovincialis</name>
    <name type="common">Mediterranean mussel</name>
    <dbReference type="NCBI Taxonomy" id="29158"/>
    <lineage>
        <taxon>Eukaryota</taxon>
        <taxon>Metazoa</taxon>
        <taxon>Spiralia</taxon>
        <taxon>Lophotrochozoa</taxon>
        <taxon>Mollusca</taxon>
        <taxon>Bivalvia</taxon>
        <taxon>Autobranchia</taxon>
        <taxon>Pteriomorphia</taxon>
        <taxon>Mytilida</taxon>
        <taxon>Mytiloidea</taxon>
        <taxon>Mytilidae</taxon>
        <taxon>Mytilinae</taxon>
        <taxon>Mytilus</taxon>
    </lineage>
</organism>
<feature type="domain" description="TFIID subunit TAF5 NTD2" evidence="3">
    <location>
        <begin position="99"/>
        <end position="226"/>
    </location>
</feature>
<dbReference type="CDD" id="cd08044">
    <property type="entry name" value="TAF5_NTD2"/>
    <property type="match status" value="1"/>
</dbReference>
<evidence type="ECO:0000256" key="1">
    <source>
        <dbReference type="ARBA" id="ARBA00004123"/>
    </source>
</evidence>
<keyword evidence="5" id="KW-1185">Reference proteome</keyword>
<accession>A0A8B6CM12</accession>
<dbReference type="Gene3D" id="1.25.40.500">
    <property type="entry name" value="TFIID subunit TAF5, NTD2 domain"/>
    <property type="match status" value="1"/>
</dbReference>
<protein>
    <submittedName>
        <fullName evidence="4">Transcription initiation factor TFIID subunit 5</fullName>
    </submittedName>
</protein>
<reference evidence="4" key="1">
    <citation type="submission" date="2018-11" db="EMBL/GenBank/DDBJ databases">
        <authorList>
            <person name="Alioto T."/>
            <person name="Alioto T."/>
        </authorList>
    </citation>
    <scope>NUCLEOTIDE SEQUENCE</scope>
</reference>
<dbReference type="GO" id="GO:0006367">
    <property type="term" value="P:transcription initiation at RNA polymerase II promoter"/>
    <property type="evidence" value="ECO:0007669"/>
    <property type="project" value="TreeGrafter"/>
</dbReference>
<comment type="caution">
    <text evidence="4">The sequence shown here is derived from an EMBL/GenBank/DDBJ whole genome shotgun (WGS) entry which is preliminary data.</text>
</comment>
<dbReference type="PANTHER" id="PTHR19879">
    <property type="entry name" value="TRANSCRIPTION INITIATION FACTOR TFIID"/>
    <property type="match status" value="1"/>
</dbReference>
<evidence type="ECO:0000313" key="4">
    <source>
        <dbReference type="EMBL" id="VDI06596.1"/>
    </source>
</evidence>
<proteinExistence type="predicted"/>
<dbReference type="AlphaFoldDB" id="A0A8B6CM12"/>
<evidence type="ECO:0000313" key="5">
    <source>
        <dbReference type="Proteomes" id="UP000596742"/>
    </source>
</evidence>
<gene>
    <name evidence="4" type="ORF">MGAL_10B015417</name>
</gene>
<comment type="subcellular location">
    <subcellularLocation>
        <location evidence="1">Nucleus</location>
    </subcellularLocation>
</comment>
<evidence type="ECO:0000259" key="3">
    <source>
        <dbReference type="Pfam" id="PF04494"/>
    </source>
</evidence>
<dbReference type="OrthoDB" id="10266330at2759"/>
<dbReference type="GO" id="GO:0016251">
    <property type="term" value="F:RNA polymerase II general transcription initiation factor activity"/>
    <property type="evidence" value="ECO:0007669"/>
    <property type="project" value="TreeGrafter"/>
</dbReference>
<dbReference type="EMBL" id="UYJE01001947">
    <property type="protein sequence ID" value="VDI06596.1"/>
    <property type="molecule type" value="Genomic_DNA"/>
</dbReference>
<dbReference type="PANTHER" id="PTHR19879:SF1">
    <property type="entry name" value="CANNONBALL-RELATED"/>
    <property type="match status" value="1"/>
</dbReference>
<dbReference type="SUPFAM" id="SSF160897">
    <property type="entry name" value="Taf5 N-terminal domain-like"/>
    <property type="match status" value="1"/>
</dbReference>
<dbReference type="InterPro" id="IPR037264">
    <property type="entry name" value="TFIID_NTD2_sf"/>
</dbReference>
<dbReference type="GO" id="GO:0005669">
    <property type="term" value="C:transcription factor TFIID complex"/>
    <property type="evidence" value="ECO:0007669"/>
    <property type="project" value="TreeGrafter"/>
</dbReference>
<evidence type="ECO:0000256" key="2">
    <source>
        <dbReference type="ARBA" id="ARBA00023242"/>
    </source>
</evidence>
<name>A0A8B6CM12_MYTGA</name>